<feature type="region of interest" description="Disordered" evidence="7">
    <location>
        <begin position="321"/>
        <end position="344"/>
    </location>
</feature>
<protein>
    <submittedName>
        <fullName evidence="10">HlyD family efflux transporter periplasmic adaptor subunit</fullName>
    </submittedName>
</protein>
<comment type="caution">
    <text evidence="10">The sequence shown here is derived from an EMBL/GenBank/DDBJ whole genome shotgun (WGS) entry which is preliminary data.</text>
</comment>
<feature type="domain" description="CusB-like beta-barrel" evidence="9">
    <location>
        <begin position="245"/>
        <end position="330"/>
    </location>
</feature>
<reference evidence="10 11" key="1">
    <citation type="submission" date="2018-12" db="EMBL/GenBank/DDBJ databases">
        <title>The genome of Variovorax gossypii DSM 100435.</title>
        <authorList>
            <person name="Gao J."/>
            <person name="Sun J."/>
        </authorList>
    </citation>
    <scope>NUCLEOTIDE SEQUENCE [LARGE SCALE GENOMIC DNA]</scope>
    <source>
        <strain evidence="10 11">DSM 100435</strain>
    </source>
</reference>
<evidence type="ECO:0000313" key="11">
    <source>
        <dbReference type="Proteomes" id="UP000267418"/>
    </source>
</evidence>
<keyword evidence="4" id="KW-0574">Periplasm</keyword>
<feature type="coiled-coil region" evidence="6">
    <location>
        <begin position="110"/>
        <end position="211"/>
    </location>
</feature>
<evidence type="ECO:0000259" key="8">
    <source>
        <dbReference type="Pfam" id="PF25881"/>
    </source>
</evidence>
<dbReference type="SUPFAM" id="SSF111369">
    <property type="entry name" value="HlyD-like secretion proteins"/>
    <property type="match status" value="2"/>
</dbReference>
<evidence type="ECO:0000256" key="4">
    <source>
        <dbReference type="ARBA" id="ARBA00022764"/>
    </source>
</evidence>
<dbReference type="Gene3D" id="1.10.287.470">
    <property type="entry name" value="Helix hairpin bin"/>
    <property type="match status" value="2"/>
</dbReference>
<dbReference type="PANTHER" id="PTHR32347:SF29">
    <property type="entry name" value="UPF0194 MEMBRANE PROTEIN YBHG"/>
    <property type="match status" value="1"/>
</dbReference>
<dbReference type="Gene3D" id="2.40.50.100">
    <property type="match status" value="1"/>
</dbReference>
<accession>A0A3S0GXZ1</accession>
<organism evidence="10 11">
    <name type="scientific">Variovorax gossypii</name>
    <dbReference type="NCBI Taxonomy" id="1679495"/>
    <lineage>
        <taxon>Bacteria</taxon>
        <taxon>Pseudomonadati</taxon>
        <taxon>Pseudomonadota</taxon>
        <taxon>Betaproteobacteria</taxon>
        <taxon>Burkholderiales</taxon>
        <taxon>Comamonadaceae</taxon>
        <taxon>Variovorax</taxon>
    </lineage>
</organism>
<dbReference type="Pfam" id="PF25954">
    <property type="entry name" value="Beta-barrel_RND_2"/>
    <property type="match status" value="1"/>
</dbReference>
<dbReference type="EMBL" id="RXOE01000008">
    <property type="protein sequence ID" value="RTQ31694.1"/>
    <property type="molecule type" value="Genomic_DNA"/>
</dbReference>
<dbReference type="OrthoDB" id="9813967at2"/>
<dbReference type="GO" id="GO:0030313">
    <property type="term" value="C:cell envelope"/>
    <property type="evidence" value="ECO:0007669"/>
    <property type="project" value="UniProtKB-SubCell"/>
</dbReference>
<evidence type="ECO:0000259" key="9">
    <source>
        <dbReference type="Pfam" id="PF25954"/>
    </source>
</evidence>
<dbReference type="InterPro" id="IPR059052">
    <property type="entry name" value="HH_YbhG-like"/>
</dbReference>
<dbReference type="InterPro" id="IPR058792">
    <property type="entry name" value="Beta-barrel_RND_2"/>
</dbReference>
<feature type="domain" description="YbhG-like alpha-helical hairpin" evidence="8">
    <location>
        <begin position="80"/>
        <end position="206"/>
    </location>
</feature>
<comment type="similarity">
    <text evidence="2">Belongs to the UPF0194 family.</text>
</comment>
<sequence>MNRKPLIAVAVVAIAAAAGGWWYANRSATPSDQLVLYGNVDLRQVSLAFNANDRIAELTVREGDRVRAGQVLGRLDTRSLVLRVAQSQARIGVQEQALLRLKTGSRPEEVAQAGAQVAAAQADAELAQQQLARLQAIGTTTAGRAVSQQDLDSAQARRKVALAQLDNARKAQQLVVAGPRKEDIGQAQAQLESARAELALMNHQLTEAELKAPIDAIVRARLLEPGDMASPQRPAFTLAITDPKWVRTYVAEPDLGRVRAGQEARVSTDSQPGETIAGKVGYISSVAEFTPKTVQTEELRSSLVYEVRVMVDDPQDRLRLGMPATVQLSPPPSSGSSSTATGKP</sequence>
<evidence type="ECO:0000256" key="6">
    <source>
        <dbReference type="SAM" id="Coils"/>
    </source>
</evidence>
<evidence type="ECO:0000256" key="2">
    <source>
        <dbReference type="ARBA" id="ARBA00010602"/>
    </source>
</evidence>
<keyword evidence="11" id="KW-1185">Reference proteome</keyword>
<evidence type="ECO:0000256" key="3">
    <source>
        <dbReference type="ARBA" id="ARBA00022729"/>
    </source>
</evidence>
<dbReference type="Proteomes" id="UP000267418">
    <property type="component" value="Unassembled WGS sequence"/>
</dbReference>
<dbReference type="Gene3D" id="2.40.30.170">
    <property type="match status" value="1"/>
</dbReference>
<evidence type="ECO:0000256" key="7">
    <source>
        <dbReference type="SAM" id="MobiDB-lite"/>
    </source>
</evidence>
<gene>
    <name evidence="10" type="ORF">EJP69_23900</name>
</gene>
<name>A0A3S0GXZ1_9BURK</name>
<keyword evidence="5 6" id="KW-0175">Coiled coil</keyword>
<evidence type="ECO:0000256" key="1">
    <source>
        <dbReference type="ARBA" id="ARBA00004418"/>
    </source>
</evidence>
<dbReference type="PANTHER" id="PTHR32347">
    <property type="entry name" value="EFFLUX SYSTEM COMPONENT YKNX-RELATED"/>
    <property type="match status" value="1"/>
</dbReference>
<dbReference type="InterPro" id="IPR050465">
    <property type="entry name" value="UPF0194_transport"/>
</dbReference>
<evidence type="ECO:0000256" key="5">
    <source>
        <dbReference type="ARBA" id="ARBA00023054"/>
    </source>
</evidence>
<proteinExistence type="inferred from homology"/>
<dbReference type="RefSeq" id="WP_126472750.1">
    <property type="nucleotide sequence ID" value="NZ_RXOE01000008.1"/>
</dbReference>
<dbReference type="Pfam" id="PF25881">
    <property type="entry name" value="HH_YBHG"/>
    <property type="match status" value="1"/>
</dbReference>
<evidence type="ECO:0000313" key="10">
    <source>
        <dbReference type="EMBL" id="RTQ31694.1"/>
    </source>
</evidence>
<dbReference type="AlphaFoldDB" id="A0A3S0GXZ1"/>
<comment type="subcellular location">
    <subcellularLocation>
        <location evidence="1">Periplasm</location>
    </subcellularLocation>
</comment>
<keyword evidence="3" id="KW-0732">Signal</keyword>